<sequence length="281" mass="30698">MSQPAASRILAELEKTLETPLFLRTPKGMEPTAAGELVARHAARLSHDLYLLSSEFEALRGGQAGAVRVGAVTGPALGQLVPAIQRIKEETPNIDISVEVAPSVILSRRLEAGDLDFALCRLPATVDSRDYIVEPARDEIVRLLVRTGHPMLSKDPMPISALHHLPWVLQERGAPIRSAIETAFADESLSTPDDVITTSSLLLIIALLSRSDAIAPISQEVVNLLLDAPVSASFGMLRLNRPITVEPYMIVRNRDRRITQAAERLLEAVRQNIRQLGPHAF</sequence>
<dbReference type="PROSITE" id="PS50931">
    <property type="entry name" value="HTH_LYSR"/>
    <property type="match status" value="1"/>
</dbReference>
<proteinExistence type="inferred from homology"/>
<evidence type="ECO:0000256" key="4">
    <source>
        <dbReference type="ARBA" id="ARBA00023163"/>
    </source>
</evidence>
<evidence type="ECO:0000313" key="7">
    <source>
        <dbReference type="Proteomes" id="UP000238392"/>
    </source>
</evidence>
<dbReference type="InterPro" id="IPR000847">
    <property type="entry name" value="LysR_HTH_N"/>
</dbReference>
<name>A0A2T0WEU7_9RHOB</name>
<evidence type="ECO:0000256" key="3">
    <source>
        <dbReference type="ARBA" id="ARBA00023125"/>
    </source>
</evidence>
<dbReference type="EMBL" id="PVTQ01000017">
    <property type="protein sequence ID" value="PRY85231.1"/>
    <property type="molecule type" value="Genomic_DNA"/>
</dbReference>
<keyword evidence="2" id="KW-0805">Transcription regulation</keyword>
<dbReference type="Pfam" id="PF03466">
    <property type="entry name" value="LysR_substrate"/>
    <property type="match status" value="1"/>
</dbReference>
<accession>A0A2T0WEU7</accession>
<keyword evidence="3 6" id="KW-0238">DNA-binding</keyword>
<gene>
    <name evidence="6" type="ORF">CLV74_11756</name>
</gene>
<dbReference type="InterPro" id="IPR050950">
    <property type="entry name" value="HTH-type_LysR_regulators"/>
</dbReference>
<dbReference type="SUPFAM" id="SSF46785">
    <property type="entry name" value="Winged helix' DNA-binding domain"/>
    <property type="match status" value="1"/>
</dbReference>
<dbReference type="GO" id="GO:0003700">
    <property type="term" value="F:DNA-binding transcription factor activity"/>
    <property type="evidence" value="ECO:0007669"/>
    <property type="project" value="InterPro"/>
</dbReference>
<feature type="domain" description="HTH lysR-type" evidence="5">
    <location>
        <begin position="1"/>
        <end position="32"/>
    </location>
</feature>
<dbReference type="SUPFAM" id="SSF53850">
    <property type="entry name" value="Periplasmic binding protein-like II"/>
    <property type="match status" value="1"/>
</dbReference>
<dbReference type="GO" id="GO:0005829">
    <property type="term" value="C:cytosol"/>
    <property type="evidence" value="ECO:0007669"/>
    <property type="project" value="TreeGrafter"/>
</dbReference>
<reference evidence="6 7" key="1">
    <citation type="submission" date="2018-03" db="EMBL/GenBank/DDBJ databases">
        <title>Genomic Encyclopedia of Archaeal and Bacterial Type Strains, Phase II (KMG-II): from individual species to whole genera.</title>
        <authorList>
            <person name="Goeker M."/>
        </authorList>
    </citation>
    <scope>NUCLEOTIDE SEQUENCE [LARGE SCALE GENOMIC DNA]</scope>
    <source>
        <strain evidence="6 7">DSM 100212</strain>
    </source>
</reference>
<dbReference type="InterPro" id="IPR036390">
    <property type="entry name" value="WH_DNA-bd_sf"/>
</dbReference>
<keyword evidence="7" id="KW-1185">Reference proteome</keyword>
<keyword evidence="4" id="KW-0804">Transcription</keyword>
<comment type="caution">
    <text evidence="6">The sequence shown here is derived from an EMBL/GenBank/DDBJ whole genome shotgun (WGS) entry which is preliminary data.</text>
</comment>
<organism evidence="6 7">
    <name type="scientific">Donghicola tyrosinivorans</name>
    <dbReference type="NCBI Taxonomy" id="1652492"/>
    <lineage>
        <taxon>Bacteria</taxon>
        <taxon>Pseudomonadati</taxon>
        <taxon>Pseudomonadota</taxon>
        <taxon>Alphaproteobacteria</taxon>
        <taxon>Rhodobacterales</taxon>
        <taxon>Roseobacteraceae</taxon>
        <taxon>Donghicola</taxon>
    </lineage>
</organism>
<dbReference type="PANTHER" id="PTHR30419:SF8">
    <property type="entry name" value="NITROGEN ASSIMILATION TRANSCRIPTIONAL ACTIVATOR-RELATED"/>
    <property type="match status" value="1"/>
</dbReference>
<evidence type="ECO:0000313" key="6">
    <source>
        <dbReference type="EMBL" id="PRY85231.1"/>
    </source>
</evidence>
<dbReference type="Gene3D" id="3.40.190.290">
    <property type="match status" value="1"/>
</dbReference>
<protein>
    <submittedName>
        <fullName evidence="6">DNA-binding transcriptional LysR family regulator</fullName>
    </submittedName>
</protein>
<dbReference type="Proteomes" id="UP000238392">
    <property type="component" value="Unassembled WGS sequence"/>
</dbReference>
<dbReference type="GO" id="GO:0003677">
    <property type="term" value="F:DNA binding"/>
    <property type="evidence" value="ECO:0007669"/>
    <property type="project" value="UniProtKB-KW"/>
</dbReference>
<comment type="similarity">
    <text evidence="1">Belongs to the LysR transcriptional regulatory family.</text>
</comment>
<evidence type="ECO:0000256" key="1">
    <source>
        <dbReference type="ARBA" id="ARBA00009437"/>
    </source>
</evidence>
<dbReference type="PANTHER" id="PTHR30419">
    <property type="entry name" value="HTH-TYPE TRANSCRIPTIONAL REGULATOR YBHD"/>
    <property type="match status" value="1"/>
</dbReference>
<evidence type="ECO:0000259" key="5">
    <source>
        <dbReference type="PROSITE" id="PS50931"/>
    </source>
</evidence>
<dbReference type="InterPro" id="IPR036388">
    <property type="entry name" value="WH-like_DNA-bd_sf"/>
</dbReference>
<dbReference type="InterPro" id="IPR005119">
    <property type="entry name" value="LysR_subst-bd"/>
</dbReference>
<dbReference type="Pfam" id="PF00126">
    <property type="entry name" value="HTH_1"/>
    <property type="match status" value="1"/>
</dbReference>
<dbReference type="Gene3D" id="1.10.10.10">
    <property type="entry name" value="Winged helix-like DNA-binding domain superfamily/Winged helix DNA-binding domain"/>
    <property type="match status" value="1"/>
</dbReference>
<dbReference type="AlphaFoldDB" id="A0A2T0WEU7"/>
<evidence type="ECO:0000256" key="2">
    <source>
        <dbReference type="ARBA" id="ARBA00023015"/>
    </source>
</evidence>